<accession>A0A4P7VJA3</accession>
<dbReference type="EMBL" id="CP039393">
    <property type="protein sequence ID" value="QCD35833.1"/>
    <property type="molecule type" value="Genomic_DNA"/>
</dbReference>
<sequence length="88" mass="9878">MSVKIYVLTDPILIDFAQDGDIEGFKEYLDSDDTIYLNEPECFDTEAESLAYCAGIGYGSPERGPVERYPLRSSAPEDVPFIKAIENY</sequence>
<proteinExistence type="predicted"/>
<evidence type="ECO:0000313" key="2">
    <source>
        <dbReference type="Proteomes" id="UP000297031"/>
    </source>
</evidence>
<dbReference type="Proteomes" id="UP000297031">
    <property type="component" value="Chromosome"/>
</dbReference>
<evidence type="ECO:0000313" key="1">
    <source>
        <dbReference type="EMBL" id="QCD35833.1"/>
    </source>
</evidence>
<dbReference type="OrthoDB" id="1439243at2"/>
<organism evidence="1 2">
    <name type="scientific">Muribaculum gordoncarteri</name>
    <dbReference type="NCBI Taxonomy" id="2530390"/>
    <lineage>
        <taxon>Bacteria</taxon>
        <taxon>Pseudomonadati</taxon>
        <taxon>Bacteroidota</taxon>
        <taxon>Bacteroidia</taxon>
        <taxon>Bacteroidales</taxon>
        <taxon>Muribaculaceae</taxon>
        <taxon>Muribaculum</taxon>
    </lineage>
</organism>
<gene>
    <name evidence="1" type="ORF">E7746_08035</name>
</gene>
<keyword evidence="2" id="KW-1185">Reference proteome</keyword>
<dbReference type="AlphaFoldDB" id="A0A4P7VJA3"/>
<dbReference type="KEGG" id="mgod:E7746_08035"/>
<protein>
    <submittedName>
        <fullName evidence="1">Uncharacterized protein</fullName>
    </submittedName>
</protein>
<dbReference type="RefSeq" id="WP_136410469.1">
    <property type="nucleotide sequence ID" value="NZ_CP039393.1"/>
</dbReference>
<name>A0A4P7VJA3_9BACT</name>
<reference evidence="1 2" key="1">
    <citation type="submission" date="2019-02" db="EMBL/GenBank/DDBJ databases">
        <title>Isolation and identification of novel species under the genus Muribaculum.</title>
        <authorList>
            <person name="Miyake S."/>
            <person name="Ding Y."/>
            <person name="Low A."/>
            <person name="Soh M."/>
            <person name="Seedorf H."/>
        </authorList>
    </citation>
    <scope>NUCLEOTIDE SEQUENCE [LARGE SCALE GENOMIC DNA]</scope>
    <source>
        <strain evidence="1 2">TLL-A4</strain>
    </source>
</reference>